<dbReference type="GO" id="GO:0046872">
    <property type="term" value="F:metal ion binding"/>
    <property type="evidence" value="ECO:0007669"/>
    <property type="project" value="UniProtKB-KW"/>
</dbReference>
<dbReference type="PANTHER" id="PTHR46017">
    <property type="entry name" value="ALPHA-MANNOSIDASE 2C1"/>
    <property type="match status" value="1"/>
</dbReference>
<dbReference type="Pfam" id="PF07748">
    <property type="entry name" value="Glyco_hydro_38C"/>
    <property type="match status" value="1"/>
</dbReference>
<dbReference type="CDD" id="cd10815">
    <property type="entry name" value="GH38N_AMII_EcMngB_like"/>
    <property type="match status" value="1"/>
</dbReference>
<dbReference type="InterPro" id="IPR000602">
    <property type="entry name" value="Glyco_hydro_38_N"/>
</dbReference>
<dbReference type="InterPro" id="IPR011330">
    <property type="entry name" value="Glyco_hydro/deAcase_b/a-brl"/>
</dbReference>
<accession>A0A101E4D8</accession>
<organism evidence="7 9">
    <name type="scientific">Caldanaerobacter subterraneus</name>
    <dbReference type="NCBI Taxonomy" id="911092"/>
    <lineage>
        <taxon>Bacteria</taxon>
        <taxon>Bacillati</taxon>
        <taxon>Bacillota</taxon>
        <taxon>Clostridia</taxon>
        <taxon>Thermoanaerobacterales</taxon>
        <taxon>Thermoanaerobacteraceae</taxon>
        <taxon>Caldanaerobacter</taxon>
    </lineage>
</organism>
<dbReference type="InterPro" id="IPR011013">
    <property type="entry name" value="Gal_mutarotase_sf_dom"/>
</dbReference>
<comment type="similarity">
    <text evidence="1">Belongs to the glycosyl hydrolase 38 family.</text>
</comment>
<dbReference type="RefSeq" id="WP_132039203.1">
    <property type="nucleotide sequence ID" value="NZ_DOLB01000138.1"/>
</dbReference>
<keyword evidence="2" id="KW-0479">Metal-binding</keyword>
<dbReference type="EMBL" id="SLWU01000006">
    <property type="protein sequence ID" value="TCO67631.1"/>
    <property type="molecule type" value="Genomic_DNA"/>
</dbReference>
<dbReference type="InterPro" id="IPR041147">
    <property type="entry name" value="GH38_C"/>
</dbReference>
<dbReference type="InterPro" id="IPR037094">
    <property type="entry name" value="Glyco_hydro_38_cen_sf"/>
</dbReference>
<dbReference type="Gene3D" id="2.70.98.30">
    <property type="entry name" value="Golgi alpha-mannosidase II, domain 4"/>
    <property type="match status" value="1"/>
</dbReference>
<dbReference type="Pfam" id="PF01074">
    <property type="entry name" value="Glyco_hydro_38N"/>
    <property type="match status" value="1"/>
</dbReference>
<reference evidence="6 8" key="1">
    <citation type="journal article" date="2018" name="Nat. Biotechnol.">
        <title>A standardized bacterial taxonomy based on genome phylogeny substantially revises the tree of life.</title>
        <authorList>
            <person name="Parks D.H."/>
            <person name="Chuvochina M."/>
            <person name="Waite D.W."/>
            <person name="Rinke C."/>
            <person name="Skarshewski A."/>
            <person name="Chaumeil P.A."/>
            <person name="Hugenholtz P."/>
        </authorList>
    </citation>
    <scope>NUCLEOTIDE SEQUENCE [LARGE SCALE GENOMIC DNA]</scope>
    <source>
        <strain evidence="6">UBA12544</strain>
    </source>
</reference>
<dbReference type="Pfam" id="PF17677">
    <property type="entry name" value="Glyco_hydro38C2"/>
    <property type="match status" value="1"/>
</dbReference>
<evidence type="ECO:0000313" key="7">
    <source>
        <dbReference type="EMBL" id="TCO67631.1"/>
    </source>
</evidence>
<gene>
    <name evidence="6" type="ORF">DEA61_09245</name>
    <name evidence="7" type="ORF">EV203_10642</name>
</gene>
<dbReference type="Pfam" id="PF09261">
    <property type="entry name" value="Alpha-mann_mid"/>
    <property type="match status" value="1"/>
</dbReference>
<dbReference type="EMBL" id="DOLB01000138">
    <property type="protein sequence ID" value="HBT49971.1"/>
    <property type="molecule type" value="Genomic_DNA"/>
</dbReference>
<dbReference type="SUPFAM" id="SSF88713">
    <property type="entry name" value="Glycoside hydrolase/deacetylase"/>
    <property type="match status" value="1"/>
</dbReference>
<dbReference type="InterPro" id="IPR015341">
    <property type="entry name" value="Glyco_hydro_38_cen"/>
</dbReference>
<dbReference type="Gene3D" id="3.20.110.10">
    <property type="entry name" value="Glycoside hydrolase 38, N terminal domain"/>
    <property type="match status" value="1"/>
</dbReference>
<proteinExistence type="inferred from homology"/>
<keyword evidence="4" id="KW-0326">Glycosidase</keyword>
<evidence type="ECO:0000256" key="1">
    <source>
        <dbReference type="ARBA" id="ARBA00009792"/>
    </source>
</evidence>
<dbReference type="GO" id="GO:0006013">
    <property type="term" value="P:mannose metabolic process"/>
    <property type="evidence" value="ECO:0007669"/>
    <property type="project" value="InterPro"/>
</dbReference>
<keyword evidence="3 7" id="KW-0378">Hydrolase</keyword>
<dbReference type="Gene3D" id="2.60.40.2220">
    <property type="match status" value="1"/>
</dbReference>
<sequence length="878" mass="101748">MTTVHIIPHTHWDREWYFTFEQSRVLLVYFMDELLEVLEKDPEFKYFVLDGQAVILEDYLEVRPENKERIKKLVAEGRLIIGPWYTQTDELLVSGESIVRNLYYGIKKCLEFGDYMKIGYLPDSFGQSAQIPQILGGFGIKKAVFWRGLSERHTKYTEFIWESPDGSRVFAVNMPMGYAIGKYLPHDVKETHERLLLLIDKLKEKATSDNVLIPNGHDQMPVQKDLTYLVRELNKIDKENKYVISNFDNYIEKVLEGKKLGEFEVVQGELTHQKYMRIHRGIYSTRYDLKKANFDVENLLANYLEPILTIGYTLGLPYPQGLVEKAWKEILKNHAHDSICSCCTDEVHKDMECRFKQASEIGKSLFELTLRKISEGLPEVSGREQLLVFNTLPYSRDGILRAILYTDKDKFRIYDGEEEVKYQVLNKKIVDMGKKDRRIAARGEKLFLNEVEVLVEVHNVPPLGYKTLYVVPLEDGEPGERVEVRNSSVIENEYYRIKANKDGTIDLCDKVNNLKWERLMVFEDGGDAGDEYNYSPPERDYVIYSTNNEEVSIKTVCGALNQQIIIERNLRVPRNLEEREKGVTSVEIPVKIEVSLEKGSRIVKVKINIHNKACDHRLRLLFKTGIKTETSFADQQFGIIERKNKLPEEDFWKEENWQEKPLPLYPMQSFVDLNNKEYGFAVITSGIKEYEIIGEKFDTIAITLFRSVGYLGKRELLYRPGRPSGVEVETPDSQMLREMEFEVFLYPHRGDTIEGKVPQIAKECQVPLISYQRLPYNVFVISEVENKLPLNYSLLEIEGDVILSAFKKEEKGDGIILRLYNPSLERTEGGKIRVLQGKWEKAFVTNLKEEILGEAEKSEKTIAIGELNPCQVKTFKLE</sequence>
<dbReference type="AlphaFoldDB" id="A0A101E4D8"/>
<evidence type="ECO:0000256" key="2">
    <source>
        <dbReference type="ARBA" id="ARBA00022723"/>
    </source>
</evidence>
<dbReference type="InterPro" id="IPR028995">
    <property type="entry name" value="Glyco_hydro_57/38_cen_sf"/>
</dbReference>
<evidence type="ECO:0000313" key="6">
    <source>
        <dbReference type="EMBL" id="HBT49971.1"/>
    </source>
</evidence>
<dbReference type="GO" id="GO:0004559">
    <property type="term" value="F:alpha-mannosidase activity"/>
    <property type="evidence" value="ECO:0007669"/>
    <property type="project" value="InterPro"/>
</dbReference>
<dbReference type="SMART" id="SM00872">
    <property type="entry name" value="Alpha-mann_mid"/>
    <property type="match status" value="1"/>
</dbReference>
<protein>
    <submittedName>
        <fullName evidence="6">Alpha-mannosidase</fullName>
    </submittedName>
    <submittedName>
        <fullName evidence="7">Mannosylglycerate hydrolase</fullName>
    </submittedName>
</protein>
<evidence type="ECO:0000313" key="9">
    <source>
        <dbReference type="Proteomes" id="UP000294886"/>
    </source>
</evidence>
<dbReference type="InterPro" id="IPR011682">
    <property type="entry name" value="Glyco_hydro_38_C"/>
</dbReference>
<reference evidence="7 9" key="2">
    <citation type="submission" date="2019-03" db="EMBL/GenBank/DDBJ databases">
        <title>Genomic Encyclopedia of Type Strains, Phase IV (KMG-IV): sequencing the most valuable type-strain genomes for metagenomic binning, comparative biology and taxonomic classification.</title>
        <authorList>
            <person name="Goeker M."/>
        </authorList>
    </citation>
    <scope>NUCLEOTIDE SEQUENCE [LARGE SCALE GENOMIC DNA]</scope>
    <source>
        <strain evidence="7 9">DSM 13054</strain>
    </source>
</reference>
<name>A0A101E4D8_9THEO</name>
<dbReference type="InterPro" id="IPR027291">
    <property type="entry name" value="Glyco_hydro_38_N_sf"/>
</dbReference>
<dbReference type="SUPFAM" id="SSF74650">
    <property type="entry name" value="Galactose mutarotase-like"/>
    <property type="match status" value="1"/>
</dbReference>
<dbReference type="SUPFAM" id="SSF88688">
    <property type="entry name" value="Families 57/38 glycoside transferase middle domain"/>
    <property type="match status" value="1"/>
</dbReference>
<dbReference type="Proteomes" id="UP000294886">
    <property type="component" value="Unassembled WGS sequence"/>
</dbReference>
<evidence type="ECO:0000256" key="4">
    <source>
        <dbReference type="ARBA" id="ARBA00023295"/>
    </source>
</evidence>
<dbReference type="Gene3D" id="1.20.1270.50">
    <property type="entry name" value="Glycoside hydrolase family 38, central domain"/>
    <property type="match status" value="1"/>
</dbReference>
<evidence type="ECO:0000313" key="8">
    <source>
        <dbReference type="Proteomes" id="UP000264445"/>
    </source>
</evidence>
<dbReference type="PANTHER" id="PTHR46017:SF2">
    <property type="entry name" value="MANNOSYLGLYCERATE HYDROLASE"/>
    <property type="match status" value="1"/>
</dbReference>
<dbReference type="GO" id="GO:0030246">
    <property type="term" value="F:carbohydrate binding"/>
    <property type="evidence" value="ECO:0007669"/>
    <property type="project" value="InterPro"/>
</dbReference>
<evidence type="ECO:0000259" key="5">
    <source>
        <dbReference type="SMART" id="SM00872"/>
    </source>
</evidence>
<dbReference type="GO" id="GO:0009313">
    <property type="term" value="P:oligosaccharide catabolic process"/>
    <property type="evidence" value="ECO:0007669"/>
    <property type="project" value="TreeGrafter"/>
</dbReference>
<evidence type="ECO:0000256" key="3">
    <source>
        <dbReference type="ARBA" id="ARBA00022801"/>
    </source>
</evidence>
<feature type="domain" description="Glycoside hydrolase family 38 central" evidence="5">
    <location>
        <begin position="277"/>
        <end position="355"/>
    </location>
</feature>
<dbReference type="Proteomes" id="UP000264445">
    <property type="component" value="Unassembled WGS sequence"/>
</dbReference>
<comment type="caution">
    <text evidence="7">The sequence shown here is derived from an EMBL/GenBank/DDBJ whole genome shotgun (WGS) entry which is preliminary data.</text>
</comment>